<accession>A0AAE6G779</accession>
<organism evidence="2 3">
    <name type="scientific">Myxococcus xanthus</name>
    <dbReference type="NCBI Taxonomy" id="34"/>
    <lineage>
        <taxon>Bacteria</taxon>
        <taxon>Pseudomonadati</taxon>
        <taxon>Myxococcota</taxon>
        <taxon>Myxococcia</taxon>
        <taxon>Myxococcales</taxon>
        <taxon>Cystobacterineae</taxon>
        <taxon>Myxococcaceae</taxon>
        <taxon>Myxococcus</taxon>
    </lineage>
</organism>
<name>A0AAE6G779_MYXXA</name>
<gene>
    <name evidence="2" type="ORF">BHS09_36855</name>
</gene>
<evidence type="ECO:0000313" key="3">
    <source>
        <dbReference type="Proteomes" id="UP000320179"/>
    </source>
</evidence>
<dbReference type="Proteomes" id="UP000320179">
    <property type="component" value="Chromosome"/>
</dbReference>
<evidence type="ECO:0000256" key="1">
    <source>
        <dbReference type="SAM" id="MobiDB-lite"/>
    </source>
</evidence>
<reference evidence="2 3" key="1">
    <citation type="journal article" date="2019" name="Science">
        <title>Social genes are selection hotspots in kin groups of a soil microbe.</title>
        <authorList>
            <person name="Wielgoss S."/>
            <person name="Wolfensberger R."/>
            <person name="Sun L."/>
            <person name="Fiegna F."/>
            <person name="Velicer G.J."/>
        </authorList>
    </citation>
    <scope>NUCLEOTIDE SEQUENCE [LARGE SCALE GENOMIC DNA]</scope>
    <source>
        <strain evidence="2 3">MC3.5.9c15</strain>
    </source>
</reference>
<proteinExistence type="predicted"/>
<protein>
    <submittedName>
        <fullName evidence="2">Uncharacterized protein</fullName>
    </submittedName>
</protein>
<feature type="region of interest" description="Disordered" evidence="1">
    <location>
        <begin position="46"/>
        <end position="68"/>
    </location>
</feature>
<feature type="region of interest" description="Disordered" evidence="1">
    <location>
        <begin position="131"/>
        <end position="180"/>
    </location>
</feature>
<dbReference type="AlphaFoldDB" id="A0AAE6G779"/>
<sequence>MSEQGYPVTVAVRRPDGRVEQVRVGTAFKSGEGFTLTLGEMSIGGTPDAAAPAARRSAPASSGGGGGGGDGMVFPNYGRSKGGPIVGASMGDLEFYANGARRTLNDASKSRWHDKERQLLAAIEAEIARQRGGDAGGGNDGGYGNQGGYGGGGRGGGGFGGGSYGGDDIPPPNDDDNIPF</sequence>
<dbReference type="EMBL" id="CP017174">
    <property type="protein sequence ID" value="QDE72102.1"/>
    <property type="molecule type" value="Genomic_DNA"/>
</dbReference>
<feature type="compositionally biased region" description="Low complexity" evidence="1">
    <location>
        <begin position="46"/>
        <end position="61"/>
    </location>
</feature>
<evidence type="ECO:0000313" key="2">
    <source>
        <dbReference type="EMBL" id="QDE72102.1"/>
    </source>
</evidence>
<feature type="compositionally biased region" description="Gly residues" evidence="1">
    <location>
        <begin position="133"/>
        <end position="165"/>
    </location>
</feature>
<dbReference type="RefSeq" id="WP_140796162.1">
    <property type="nucleotide sequence ID" value="NZ_CP017170.1"/>
</dbReference>